<evidence type="ECO:0000256" key="4">
    <source>
        <dbReference type="ARBA" id="ARBA00023163"/>
    </source>
</evidence>
<dbReference type="Gene3D" id="3.30.1330.80">
    <property type="entry name" value="Hypothetical protein, similar to alpha- acetolactate decarboxylase, domain 2"/>
    <property type="match status" value="1"/>
</dbReference>
<comment type="function">
    <text evidence="6">Transcription factor that specifically binds AT-rich DNA sequences related to the nuclear matrix attachment regions (MARs).</text>
</comment>
<evidence type="ECO:0000256" key="2">
    <source>
        <dbReference type="ARBA" id="ARBA00023015"/>
    </source>
</evidence>
<dbReference type="FunFam" id="3.30.1330.80:FF:000003">
    <property type="entry name" value="AT-hook motif nuclear-localized protein 1-like"/>
    <property type="match status" value="1"/>
</dbReference>
<reference evidence="8" key="1">
    <citation type="journal article" date="2013" name="Nat. Biotechnol.">
        <title>Draft genome sequence of chickpea (Cicer arietinum) provides a resource for trait improvement.</title>
        <authorList>
            <person name="Varshney R.K."/>
            <person name="Song C."/>
            <person name="Saxena R.K."/>
            <person name="Azam S."/>
            <person name="Yu S."/>
            <person name="Sharpe A.G."/>
            <person name="Cannon S."/>
            <person name="Baek J."/>
            <person name="Rosen B.D."/>
            <person name="Tar'an B."/>
            <person name="Millan T."/>
            <person name="Zhang X."/>
            <person name="Ramsay L.D."/>
            <person name="Iwata A."/>
            <person name="Wang Y."/>
            <person name="Nelson W."/>
            <person name="Farmer A.D."/>
            <person name="Gaur P.M."/>
            <person name="Soderlund C."/>
            <person name="Penmetsa R.V."/>
            <person name="Xu C."/>
            <person name="Bharti A.K."/>
            <person name="He W."/>
            <person name="Winter P."/>
            <person name="Zhao S."/>
            <person name="Hane J.K."/>
            <person name="Carrasquilla-Garcia N."/>
            <person name="Condie J.A."/>
            <person name="Upadhyaya H.D."/>
            <person name="Luo M.C."/>
            <person name="Thudi M."/>
            <person name="Gowda C.L."/>
            <person name="Singh N.P."/>
            <person name="Lichtenzveig J."/>
            <person name="Gali K.K."/>
            <person name="Rubio J."/>
            <person name="Nadarajan N."/>
            <person name="Dolezel J."/>
            <person name="Bansal K.C."/>
            <person name="Xu X."/>
            <person name="Edwards D."/>
            <person name="Zhang G."/>
            <person name="Kahl G."/>
            <person name="Gil J."/>
            <person name="Singh K.B."/>
            <person name="Datta S.K."/>
            <person name="Jackson S.A."/>
            <person name="Wang J."/>
            <person name="Cook D.R."/>
        </authorList>
    </citation>
    <scope>NUCLEOTIDE SEQUENCE [LARGE SCALE GENOMIC DNA]</scope>
    <source>
        <strain evidence="8">cv. CDC Frontier</strain>
    </source>
</reference>
<accession>A0A1S3EGZ7</accession>
<dbReference type="Proteomes" id="UP000087171">
    <property type="component" value="Chromosome Ca7"/>
</dbReference>
<evidence type="ECO:0000313" key="8">
    <source>
        <dbReference type="Proteomes" id="UP000087171"/>
    </source>
</evidence>
<dbReference type="RefSeq" id="XP_073219898.1">
    <property type="nucleotide sequence ID" value="XM_073363797.1"/>
</dbReference>
<name>A0A1S3EGZ7_CICAR</name>
<dbReference type="PANTHER" id="PTHR31500:SF96">
    <property type="entry name" value="AT-HOOK MOTIF NUCLEAR-LOCALIZED PROTEIN 7"/>
    <property type="match status" value="1"/>
</dbReference>
<gene>
    <name evidence="9 10" type="primary">LOC101509681</name>
</gene>
<dbReference type="PANTHER" id="PTHR31500">
    <property type="entry name" value="AT-HOOK MOTIF NUCLEAR-LOCALIZED PROTEIN 9"/>
    <property type="match status" value="1"/>
</dbReference>
<dbReference type="PROSITE" id="PS51742">
    <property type="entry name" value="PPC"/>
    <property type="match status" value="1"/>
</dbReference>
<dbReference type="RefSeq" id="XP_004510946.1">
    <property type="nucleotide sequence ID" value="XM_004510889.3"/>
</dbReference>
<keyword evidence="2 6" id="KW-0805">Transcription regulation</keyword>
<dbReference type="PaxDb" id="3827-XP_004510945.1"/>
<dbReference type="AlphaFoldDB" id="A0A1S3EGZ7"/>
<comment type="domain">
    <text evidence="6">The PPC domain mediates interactions between AHL proteins.</text>
</comment>
<dbReference type="InterPro" id="IPR005175">
    <property type="entry name" value="PPC_dom"/>
</dbReference>
<comment type="subcellular location">
    <subcellularLocation>
        <location evidence="1 6">Nucleus</location>
    </subcellularLocation>
</comment>
<keyword evidence="5 6" id="KW-0539">Nucleus</keyword>
<evidence type="ECO:0000259" key="7">
    <source>
        <dbReference type="PROSITE" id="PS51742"/>
    </source>
</evidence>
<evidence type="ECO:0000256" key="5">
    <source>
        <dbReference type="ARBA" id="ARBA00023242"/>
    </source>
</evidence>
<keyword evidence="8" id="KW-1185">Reference proteome</keyword>
<dbReference type="RefSeq" id="XP_004510945.1">
    <property type="nucleotide sequence ID" value="XM_004510888.2"/>
</dbReference>
<evidence type="ECO:0000256" key="6">
    <source>
        <dbReference type="RuleBase" id="RU367031"/>
    </source>
</evidence>
<evidence type="ECO:0000256" key="3">
    <source>
        <dbReference type="ARBA" id="ARBA00023125"/>
    </source>
</evidence>
<dbReference type="GeneID" id="101509681"/>
<sequence length="348" mass="36351">MEGREGINSGVTVIGAEAPSAYHVAPRSEAPNSVHNPEAAVVAAGAATVGVSPVSVGLDGTTAVKKKRGRPRKYGPDGSVNMALSPLPISSSAPPSHDFASVKRGRPHGMEYKKAKKVVMDHLGEMNGYSDGTHFMPHFITVNAGEDITNKVISFSQQGPRAICILSATGVISNVTLRHPDSSGGTLTYEGRFEILSLSGSFMPTENQGTRSRSGGMSVSLASPDGRVVGGGVAGLLIAASPVQVVVGSFLPSGHQDQKVKKPKSDYAAATFTQAIAVSSAPPHQTNNAEKEDVIGGHHVLQNSGTLNSSFTSPPPHTTFRRDNWVNMHSMPDSRKSATDINISLPDS</sequence>
<dbReference type="SUPFAM" id="SSF117856">
    <property type="entry name" value="AF0104/ALDC/Ptd012-like"/>
    <property type="match status" value="1"/>
</dbReference>
<dbReference type="InterPro" id="IPR039605">
    <property type="entry name" value="AHL"/>
</dbReference>
<proteinExistence type="predicted"/>
<dbReference type="GO" id="GO:0005634">
    <property type="term" value="C:nucleus"/>
    <property type="evidence" value="ECO:0007669"/>
    <property type="project" value="UniProtKB-SubCell"/>
</dbReference>
<dbReference type="KEGG" id="cam:101509681"/>
<evidence type="ECO:0000313" key="9">
    <source>
        <dbReference type="RefSeq" id="XP_004510945.1"/>
    </source>
</evidence>
<dbReference type="Pfam" id="PF03479">
    <property type="entry name" value="PCC"/>
    <property type="match status" value="1"/>
</dbReference>
<dbReference type="CDD" id="cd11378">
    <property type="entry name" value="DUF296"/>
    <property type="match status" value="1"/>
</dbReference>
<keyword evidence="3 6" id="KW-0238">DNA-binding</keyword>
<organism evidence="8 9">
    <name type="scientific">Cicer arietinum</name>
    <name type="common">Chickpea</name>
    <name type="synonym">Garbanzo</name>
    <dbReference type="NCBI Taxonomy" id="3827"/>
    <lineage>
        <taxon>Eukaryota</taxon>
        <taxon>Viridiplantae</taxon>
        <taxon>Streptophyta</taxon>
        <taxon>Embryophyta</taxon>
        <taxon>Tracheophyta</taxon>
        <taxon>Spermatophyta</taxon>
        <taxon>Magnoliopsida</taxon>
        <taxon>eudicotyledons</taxon>
        <taxon>Gunneridae</taxon>
        <taxon>Pentapetalae</taxon>
        <taxon>rosids</taxon>
        <taxon>fabids</taxon>
        <taxon>Fabales</taxon>
        <taxon>Fabaceae</taxon>
        <taxon>Papilionoideae</taxon>
        <taxon>50 kb inversion clade</taxon>
        <taxon>NPAAA clade</taxon>
        <taxon>Hologalegina</taxon>
        <taxon>IRL clade</taxon>
        <taxon>Cicereae</taxon>
        <taxon>Cicer</taxon>
    </lineage>
</organism>
<evidence type="ECO:0000313" key="10">
    <source>
        <dbReference type="RefSeq" id="XP_004510946.1"/>
    </source>
</evidence>
<dbReference type="GO" id="GO:0003680">
    <property type="term" value="F:minor groove of adenine-thymine-rich DNA binding"/>
    <property type="evidence" value="ECO:0007669"/>
    <property type="project" value="UniProtKB-UniRule"/>
</dbReference>
<dbReference type="STRING" id="3827.A0A1S3EGZ7"/>
<reference evidence="9 10" key="2">
    <citation type="submission" date="2025-04" db="UniProtKB">
        <authorList>
            <consortium name="RefSeq"/>
        </authorList>
    </citation>
    <scope>IDENTIFICATION</scope>
    <source>
        <tissue evidence="9 10">Etiolated seedlings</tissue>
    </source>
</reference>
<keyword evidence="4 6" id="KW-0804">Transcription</keyword>
<feature type="domain" description="PPC" evidence="7">
    <location>
        <begin position="132"/>
        <end position="273"/>
    </location>
</feature>
<protein>
    <recommendedName>
        <fullName evidence="6">AT-hook motif nuclear-localized protein</fullName>
    </recommendedName>
</protein>
<dbReference type="eggNOG" id="ENOG502QT7J">
    <property type="taxonomic scope" value="Eukaryota"/>
</dbReference>
<dbReference type="OrthoDB" id="2014829at2759"/>
<evidence type="ECO:0000256" key="1">
    <source>
        <dbReference type="ARBA" id="ARBA00004123"/>
    </source>
</evidence>